<protein>
    <submittedName>
        <fullName evidence="1">Uncharacterized protein</fullName>
    </submittedName>
</protein>
<organism evidence="1 2">
    <name type="scientific">Planoprotostelium fungivorum</name>
    <dbReference type="NCBI Taxonomy" id="1890364"/>
    <lineage>
        <taxon>Eukaryota</taxon>
        <taxon>Amoebozoa</taxon>
        <taxon>Evosea</taxon>
        <taxon>Variosea</taxon>
        <taxon>Cavosteliida</taxon>
        <taxon>Cavosteliaceae</taxon>
        <taxon>Planoprotostelium</taxon>
    </lineage>
</organism>
<dbReference type="EMBL" id="MDYQ01000257">
    <property type="protein sequence ID" value="PRP77560.1"/>
    <property type="molecule type" value="Genomic_DNA"/>
</dbReference>
<dbReference type="Proteomes" id="UP000241769">
    <property type="component" value="Unassembled WGS sequence"/>
</dbReference>
<gene>
    <name evidence="1" type="ORF">PROFUN_00421</name>
</gene>
<comment type="caution">
    <text evidence="1">The sequence shown here is derived from an EMBL/GenBank/DDBJ whole genome shotgun (WGS) entry which is preliminary data.</text>
</comment>
<name>A0A2P6N0Y3_9EUKA</name>
<evidence type="ECO:0000313" key="2">
    <source>
        <dbReference type="Proteomes" id="UP000241769"/>
    </source>
</evidence>
<accession>A0A2P6N0Y3</accession>
<reference evidence="1 2" key="1">
    <citation type="journal article" date="2018" name="Genome Biol. Evol.">
        <title>Multiple Roots of Fruiting Body Formation in Amoebozoa.</title>
        <authorList>
            <person name="Hillmann F."/>
            <person name="Forbes G."/>
            <person name="Novohradska S."/>
            <person name="Ferling I."/>
            <person name="Riege K."/>
            <person name="Groth M."/>
            <person name="Westermann M."/>
            <person name="Marz M."/>
            <person name="Spaller T."/>
            <person name="Winckler T."/>
            <person name="Schaap P."/>
            <person name="Glockner G."/>
        </authorList>
    </citation>
    <scope>NUCLEOTIDE SEQUENCE [LARGE SCALE GENOMIC DNA]</scope>
    <source>
        <strain evidence="1 2">Jena</strain>
    </source>
</reference>
<evidence type="ECO:0000313" key="1">
    <source>
        <dbReference type="EMBL" id="PRP77560.1"/>
    </source>
</evidence>
<dbReference type="AlphaFoldDB" id="A0A2P6N0Y3"/>
<sequence>MDGRLRIEQRAIITLCCSQVPSGKMNNSPRFLFTQNSRPFDGPLSHFSVQICYQSSTAT</sequence>
<proteinExistence type="predicted"/>
<keyword evidence="2" id="KW-1185">Reference proteome</keyword>
<dbReference type="InParanoid" id="A0A2P6N0Y3"/>